<gene>
    <name evidence="1" type="ORF">ERS027646_05021</name>
</gene>
<proteinExistence type="predicted"/>
<sequence>MKGKHHFTNIIKRNKFVYLYQTIIIKIFYFT</sequence>
<protein>
    <submittedName>
        <fullName evidence="1">Uncharacterized protein</fullName>
    </submittedName>
</protein>
<evidence type="ECO:0000313" key="1">
    <source>
        <dbReference type="EMBL" id="CKV17097.1"/>
    </source>
</evidence>
<reference evidence="1 2" key="1">
    <citation type="submission" date="2015-03" db="EMBL/GenBank/DDBJ databases">
        <authorList>
            <consortium name="Pathogen Informatics"/>
        </authorList>
    </citation>
    <scope>NUCLEOTIDE SEQUENCE [LARGE SCALE GENOMIC DNA]</scope>
    <source>
        <strain evidence="1 2">Bir 172</strain>
    </source>
</reference>
<dbReference type="AlphaFoldDB" id="A0A655AZ90"/>
<organism evidence="1 2">
    <name type="scientific">Mycobacterium tuberculosis</name>
    <dbReference type="NCBI Taxonomy" id="1773"/>
    <lineage>
        <taxon>Bacteria</taxon>
        <taxon>Bacillati</taxon>
        <taxon>Actinomycetota</taxon>
        <taxon>Actinomycetes</taxon>
        <taxon>Mycobacteriales</taxon>
        <taxon>Mycobacteriaceae</taxon>
        <taxon>Mycobacterium</taxon>
        <taxon>Mycobacterium tuberculosis complex</taxon>
    </lineage>
</organism>
<dbReference type="Proteomes" id="UP000048948">
    <property type="component" value="Unassembled WGS sequence"/>
</dbReference>
<evidence type="ECO:0000313" key="2">
    <source>
        <dbReference type="Proteomes" id="UP000048948"/>
    </source>
</evidence>
<dbReference type="EMBL" id="CNGE01002767">
    <property type="protein sequence ID" value="CKV17097.1"/>
    <property type="molecule type" value="Genomic_DNA"/>
</dbReference>
<name>A0A655AZ90_MYCTX</name>
<accession>A0A655AZ90</accession>